<dbReference type="VEuPathDB" id="TriTrypDB:TcBrA4_0086100"/>
<evidence type="ECO:0000256" key="1">
    <source>
        <dbReference type="SAM" id="Phobius"/>
    </source>
</evidence>
<accession>A0A2V2VYB2</accession>
<evidence type="ECO:0000313" key="4">
    <source>
        <dbReference type="Proteomes" id="UP000246121"/>
    </source>
</evidence>
<dbReference type="AlphaFoldDB" id="A0A2V2VYB2"/>
<evidence type="ECO:0000313" key="3">
    <source>
        <dbReference type="EMBL" id="PWV01382.1"/>
    </source>
</evidence>
<comment type="caution">
    <text evidence="3">The sequence shown here is derived from an EMBL/GenBank/DDBJ whole genome shotgun (WGS) entry which is preliminary data.</text>
</comment>
<dbReference type="EMBL" id="PRFA01000004">
    <property type="protein sequence ID" value="PWV01382.1"/>
    <property type="molecule type" value="Genomic_DNA"/>
</dbReference>
<sequence length="92" mass="10252">MQIFFSRFVLFTMAVVATMALETEGQKNLQERPVAPDVLTPMSPSSQCYLIGVVSFFVFALAAFFGVRALMEIDYSDDTLLMVEVAESVDEK</sequence>
<feature type="transmembrane region" description="Helical" evidence="1">
    <location>
        <begin position="49"/>
        <end position="71"/>
    </location>
</feature>
<keyword evidence="1" id="KW-1133">Transmembrane helix</keyword>
<gene>
    <name evidence="3" type="ORF">C4B63_4g2870c</name>
</gene>
<keyword evidence="1" id="KW-0812">Transmembrane</keyword>
<dbReference type="VEuPathDB" id="TriTrypDB:C4B63_4g2870c"/>
<dbReference type="VEuPathDB" id="TriTrypDB:TcCLB.507033.4"/>
<feature type="chain" id="PRO_5015950214" evidence="2">
    <location>
        <begin position="26"/>
        <end position="92"/>
    </location>
</feature>
<proteinExistence type="predicted"/>
<dbReference type="VEuPathDB" id="TriTrypDB:TcCLB.506503.170"/>
<dbReference type="Proteomes" id="UP000246121">
    <property type="component" value="Unassembled WGS sequence"/>
</dbReference>
<name>A0A2V2VYB2_TRYCR</name>
<reference evidence="3 4" key="1">
    <citation type="journal article" date="2018" name="Microb. Genom.">
        <title>Expanding an expanded genome: long-read sequencing of Trypanosoma cruzi.</title>
        <authorList>
            <person name="Berna L."/>
            <person name="Rodriguez M."/>
            <person name="Chiribao M.L."/>
            <person name="Parodi-Talice A."/>
            <person name="Pita S."/>
            <person name="Rijo G."/>
            <person name="Alvarez-Valin F."/>
            <person name="Robello C."/>
        </authorList>
    </citation>
    <scope>NUCLEOTIDE SEQUENCE [LARGE SCALE GENOMIC DNA]</scope>
    <source>
        <strain evidence="3 4">Dm28c</strain>
    </source>
</reference>
<evidence type="ECO:0000256" key="2">
    <source>
        <dbReference type="SAM" id="SignalP"/>
    </source>
</evidence>
<feature type="signal peptide" evidence="2">
    <location>
        <begin position="1"/>
        <end position="25"/>
    </location>
</feature>
<organism evidence="3 4">
    <name type="scientific">Trypanosoma cruzi</name>
    <dbReference type="NCBI Taxonomy" id="5693"/>
    <lineage>
        <taxon>Eukaryota</taxon>
        <taxon>Discoba</taxon>
        <taxon>Euglenozoa</taxon>
        <taxon>Kinetoplastea</taxon>
        <taxon>Metakinetoplastina</taxon>
        <taxon>Trypanosomatida</taxon>
        <taxon>Trypanosomatidae</taxon>
        <taxon>Trypanosoma</taxon>
        <taxon>Schizotrypanum</taxon>
    </lineage>
</organism>
<keyword evidence="2" id="KW-0732">Signal</keyword>
<keyword evidence="1" id="KW-0472">Membrane</keyword>
<protein>
    <submittedName>
        <fullName evidence="3">Uncharacterized protein</fullName>
    </submittedName>
</protein>
<dbReference type="VEuPathDB" id="TriTrypDB:TCDM_13858"/>
<dbReference type="VEuPathDB" id="TriTrypDB:C3747_2g1502c"/>